<dbReference type="RefSeq" id="WP_188651965.1">
    <property type="nucleotide sequence ID" value="NZ_BMIN01000004.1"/>
</dbReference>
<sequence>MSKPFIYITRKLPKSVVEPFESNYTIEMWPEEEKPVEREVLLEKAQQADALVTMLSDRIDSEIFEQQTNLKVIANLAVGYDNIDLGAAEDANVIVTNTPDVLTDTTADLTFGLLVSTARRLMEAERYVKNNAWENWAPLLMAGQDVHHKTIGIVGMGRIGEAVAKRATGFEMEILYHNRSRKIEAEEKLAATYVGFEELLERSDFVVCLTPLTEETRGMFNKDAFERMKDSAIFVNASRGALVDEGALYEAIEQHVIAGAGLDVFQNEPISSDHPLLRFDQVVATPHIGSASEETRKTMMTLCLENIQRVMNEEEAKTPVTRV</sequence>
<feature type="domain" description="D-isomer specific 2-hydroxyacid dehydrogenase NAD-binding" evidence="5">
    <location>
        <begin position="111"/>
        <end position="289"/>
    </location>
</feature>
<evidence type="ECO:0000259" key="4">
    <source>
        <dbReference type="Pfam" id="PF00389"/>
    </source>
</evidence>
<dbReference type="SUPFAM" id="SSF51735">
    <property type="entry name" value="NAD(P)-binding Rossmann-fold domains"/>
    <property type="match status" value="1"/>
</dbReference>
<dbReference type="InterPro" id="IPR006140">
    <property type="entry name" value="D-isomer_DH_NAD-bd"/>
</dbReference>
<keyword evidence="2 3" id="KW-0560">Oxidoreductase</keyword>
<gene>
    <name evidence="6" type="ORF">GCM10011389_12690</name>
</gene>
<dbReference type="Proteomes" id="UP000642571">
    <property type="component" value="Unassembled WGS sequence"/>
</dbReference>
<comment type="caution">
    <text evidence="6">The sequence shown here is derived from an EMBL/GenBank/DDBJ whole genome shotgun (WGS) entry which is preliminary data.</text>
</comment>
<evidence type="ECO:0000313" key="7">
    <source>
        <dbReference type="Proteomes" id="UP000642571"/>
    </source>
</evidence>
<dbReference type="InterPro" id="IPR050223">
    <property type="entry name" value="D-isomer_2-hydroxyacid_DH"/>
</dbReference>
<evidence type="ECO:0000256" key="1">
    <source>
        <dbReference type="ARBA" id="ARBA00005854"/>
    </source>
</evidence>
<dbReference type="Pfam" id="PF02826">
    <property type="entry name" value="2-Hacid_dh_C"/>
    <property type="match status" value="1"/>
</dbReference>
<reference evidence="7" key="1">
    <citation type="journal article" date="2019" name="Int. J. Syst. Evol. Microbiol.">
        <title>The Global Catalogue of Microorganisms (GCM) 10K type strain sequencing project: providing services to taxonomists for standard genome sequencing and annotation.</title>
        <authorList>
            <consortium name="The Broad Institute Genomics Platform"/>
            <consortium name="The Broad Institute Genome Sequencing Center for Infectious Disease"/>
            <person name="Wu L."/>
            <person name="Ma J."/>
        </authorList>
    </citation>
    <scope>NUCLEOTIDE SEQUENCE [LARGE SCALE GENOMIC DNA]</scope>
    <source>
        <strain evidence="7">CGMCC 1.15353</strain>
    </source>
</reference>
<dbReference type="Pfam" id="PF00389">
    <property type="entry name" value="2-Hacid_dh"/>
    <property type="match status" value="1"/>
</dbReference>
<dbReference type="CDD" id="cd05301">
    <property type="entry name" value="GDH"/>
    <property type="match status" value="1"/>
</dbReference>
<accession>A0ABQ1PYN5</accession>
<evidence type="ECO:0000256" key="2">
    <source>
        <dbReference type="ARBA" id="ARBA00023002"/>
    </source>
</evidence>
<evidence type="ECO:0000313" key="6">
    <source>
        <dbReference type="EMBL" id="GGD06625.1"/>
    </source>
</evidence>
<dbReference type="InterPro" id="IPR036291">
    <property type="entry name" value="NAD(P)-bd_dom_sf"/>
</dbReference>
<protein>
    <submittedName>
        <fullName evidence="6">D-glycerate dehydrogenase</fullName>
    </submittedName>
</protein>
<feature type="domain" description="D-isomer specific 2-hydroxyacid dehydrogenase catalytic" evidence="4">
    <location>
        <begin position="6"/>
        <end position="320"/>
    </location>
</feature>
<comment type="similarity">
    <text evidence="1 3">Belongs to the D-isomer specific 2-hydroxyacid dehydrogenase family.</text>
</comment>
<dbReference type="PROSITE" id="PS00065">
    <property type="entry name" value="D_2_HYDROXYACID_DH_1"/>
    <property type="match status" value="1"/>
</dbReference>
<organism evidence="6 7">
    <name type="scientific">Pontibacillus salipaludis</name>
    <dbReference type="NCBI Taxonomy" id="1697394"/>
    <lineage>
        <taxon>Bacteria</taxon>
        <taxon>Bacillati</taxon>
        <taxon>Bacillota</taxon>
        <taxon>Bacilli</taxon>
        <taxon>Bacillales</taxon>
        <taxon>Bacillaceae</taxon>
        <taxon>Pontibacillus</taxon>
    </lineage>
</organism>
<evidence type="ECO:0000259" key="5">
    <source>
        <dbReference type="Pfam" id="PF02826"/>
    </source>
</evidence>
<name>A0ABQ1PYN5_9BACI</name>
<dbReference type="PROSITE" id="PS00671">
    <property type="entry name" value="D_2_HYDROXYACID_DH_3"/>
    <property type="match status" value="1"/>
</dbReference>
<dbReference type="PANTHER" id="PTHR10996">
    <property type="entry name" value="2-HYDROXYACID DEHYDROGENASE-RELATED"/>
    <property type="match status" value="1"/>
</dbReference>
<dbReference type="EMBL" id="BMIN01000004">
    <property type="protein sequence ID" value="GGD06625.1"/>
    <property type="molecule type" value="Genomic_DNA"/>
</dbReference>
<keyword evidence="7" id="KW-1185">Reference proteome</keyword>
<dbReference type="SUPFAM" id="SSF52283">
    <property type="entry name" value="Formate/glycerate dehydrogenase catalytic domain-like"/>
    <property type="match status" value="1"/>
</dbReference>
<dbReference type="InterPro" id="IPR006139">
    <property type="entry name" value="D-isomer_2_OHA_DH_cat_dom"/>
</dbReference>
<dbReference type="InterPro" id="IPR029753">
    <property type="entry name" value="D-isomer_DH_CS"/>
</dbReference>
<evidence type="ECO:0000256" key="3">
    <source>
        <dbReference type="RuleBase" id="RU003719"/>
    </source>
</evidence>
<dbReference type="InterPro" id="IPR029752">
    <property type="entry name" value="D-isomer_DH_CS1"/>
</dbReference>
<dbReference type="PANTHER" id="PTHR10996:SF283">
    <property type="entry name" value="GLYOXYLATE_HYDROXYPYRUVATE REDUCTASE B"/>
    <property type="match status" value="1"/>
</dbReference>
<proteinExistence type="inferred from homology"/>
<dbReference type="Gene3D" id="3.40.50.720">
    <property type="entry name" value="NAD(P)-binding Rossmann-like Domain"/>
    <property type="match status" value="2"/>
</dbReference>